<accession>A0A242CHH2</accession>
<organism evidence="3">
    <name type="scientific">Candidatus Enterococcus mansonii</name>
    <dbReference type="NCBI Taxonomy" id="1834181"/>
    <lineage>
        <taxon>Bacteria</taxon>
        <taxon>Bacillati</taxon>
        <taxon>Bacillota</taxon>
        <taxon>Bacilli</taxon>
        <taxon>Lactobacillales</taxon>
        <taxon>Enterococcaceae</taxon>
        <taxon>Enterococcus</taxon>
    </lineage>
</organism>
<dbReference type="AlphaFoldDB" id="A0A242CHH2"/>
<sequence length="248" mass="28705">MNGNQLKLIMMGLMALDHLIPLLPPQFNTPIHMLTRCVAVFFAFMAVEGFHYTRNRRRYLLRLYGFAAIMFVGNTLIDTLITKEPMYQIHNNIFLTLAIGVTILTLIDFAKQVKEPFFRISSIVLAIFLTLGTFLGVIPAEGEFVVIPFMLLSYFFRENPKKRDISYLIFAIPLFVMPLLGLPNYSFNMIKMMLEANPDFLFILVIPFIHLYNGQKGSSNPTFKYLFYVFYPAHLWIIALVNFYLNQA</sequence>
<evidence type="ECO:0008006" key="5">
    <source>
        <dbReference type="Google" id="ProtNLM"/>
    </source>
</evidence>
<feature type="transmembrane region" description="Helical" evidence="1">
    <location>
        <begin position="89"/>
        <end position="110"/>
    </location>
</feature>
<dbReference type="InterPro" id="IPR008875">
    <property type="entry name" value="TraX"/>
</dbReference>
<dbReference type="RefSeq" id="WP_086329317.1">
    <property type="nucleotide sequence ID" value="NZ_NGLE02000001.1"/>
</dbReference>
<proteinExistence type="predicted"/>
<protein>
    <recommendedName>
        <fullName evidence="5">TraX family protein</fullName>
    </recommendedName>
</protein>
<keyword evidence="1" id="KW-1133">Transmembrane helix</keyword>
<dbReference type="Pfam" id="PF05857">
    <property type="entry name" value="TraX"/>
    <property type="match status" value="1"/>
</dbReference>
<feature type="transmembrane region" description="Helical" evidence="1">
    <location>
        <begin position="194"/>
        <end position="213"/>
    </location>
</feature>
<keyword evidence="4" id="KW-1185">Reference proteome</keyword>
<dbReference type="STRING" id="1834181.A5880_000367"/>
<evidence type="ECO:0000313" key="2">
    <source>
        <dbReference type="EMBL" id="MEI5994877.1"/>
    </source>
</evidence>
<feature type="transmembrane region" description="Helical" evidence="1">
    <location>
        <begin position="165"/>
        <end position="182"/>
    </location>
</feature>
<dbReference type="OrthoDB" id="9781069at2"/>
<dbReference type="EMBL" id="NGLE01000001">
    <property type="protein sequence ID" value="OTO09687.1"/>
    <property type="molecule type" value="Genomic_DNA"/>
</dbReference>
<reference evidence="3" key="1">
    <citation type="submission" date="2017-05" db="EMBL/GenBank/DDBJ databases">
        <title>The Genome Sequence of Enterococcus sp. 4G2_DIV0659.</title>
        <authorList>
            <consortium name="The Broad Institute Genomics Platform"/>
            <consortium name="The Broad Institute Genomic Center for Infectious Diseases"/>
            <person name="Earl A."/>
            <person name="Manson A."/>
            <person name="Schwartman J."/>
            <person name="Gilmore M."/>
            <person name="Abouelleil A."/>
            <person name="Cao P."/>
            <person name="Chapman S."/>
            <person name="Cusick C."/>
            <person name="Shea T."/>
            <person name="Young S."/>
            <person name="Neafsey D."/>
            <person name="Nusbaum C."/>
            <person name="Birren B."/>
        </authorList>
    </citation>
    <scope>NUCLEOTIDE SEQUENCE [LARGE SCALE GENOMIC DNA]</scope>
    <source>
        <strain evidence="3">4G2_DIV0659</strain>
    </source>
</reference>
<keyword evidence="1" id="KW-0472">Membrane</keyword>
<dbReference type="EMBL" id="NGLE02000001">
    <property type="protein sequence ID" value="MEI5994877.1"/>
    <property type="molecule type" value="Genomic_DNA"/>
</dbReference>
<evidence type="ECO:0000256" key="1">
    <source>
        <dbReference type="SAM" id="Phobius"/>
    </source>
</evidence>
<evidence type="ECO:0000313" key="4">
    <source>
        <dbReference type="Proteomes" id="UP000195139"/>
    </source>
</evidence>
<gene>
    <name evidence="3" type="ORF">A5880_000367</name>
    <name evidence="2" type="ORF">A5880_002464</name>
</gene>
<feature type="transmembrane region" description="Helical" evidence="1">
    <location>
        <begin position="59"/>
        <end position="77"/>
    </location>
</feature>
<dbReference type="Proteomes" id="UP000195139">
    <property type="component" value="Unassembled WGS sequence"/>
</dbReference>
<keyword evidence="1" id="KW-0812">Transmembrane</keyword>
<feature type="transmembrane region" description="Helical" evidence="1">
    <location>
        <begin position="30"/>
        <end position="47"/>
    </location>
</feature>
<feature type="transmembrane region" description="Helical" evidence="1">
    <location>
        <begin position="117"/>
        <end position="140"/>
    </location>
</feature>
<evidence type="ECO:0000313" key="3">
    <source>
        <dbReference type="EMBL" id="OTO09687.1"/>
    </source>
</evidence>
<comment type="caution">
    <text evidence="3">The sequence shown here is derived from an EMBL/GenBank/DDBJ whole genome shotgun (WGS) entry which is preliminary data.</text>
</comment>
<name>A0A242CHH2_9ENTE</name>
<feature type="transmembrane region" description="Helical" evidence="1">
    <location>
        <begin position="225"/>
        <end position="245"/>
    </location>
</feature>
<reference evidence="2 4" key="2">
    <citation type="submission" date="2018-07" db="EMBL/GenBank/DDBJ databases">
        <title>The Genome Sequence of Enterococcus sp. DIV0659b.</title>
        <authorList>
            <consortium name="The Broad Institute Genomics Platform"/>
            <consortium name="The Broad Institute Genomic Center for Infectious Diseases"/>
            <person name="Earl A."/>
            <person name="Manson A."/>
            <person name="Schwartman J."/>
            <person name="Gilmore M."/>
            <person name="Abouelleil A."/>
            <person name="Cao P."/>
            <person name="Chapman S."/>
            <person name="Cusick C."/>
            <person name="Shea T."/>
            <person name="Young S."/>
            <person name="Neafsey D."/>
            <person name="Nusbaum C."/>
            <person name="Birren B."/>
        </authorList>
    </citation>
    <scope>NUCLEOTIDE SEQUENCE [LARGE SCALE GENOMIC DNA]</scope>
    <source>
        <strain evidence="2 4">4G2_DIV0659</strain>
    </source>
</reference>